<comment type="similarity">
    <text evidence="1">Belongs to the CdaR family.</text>
</comment>
<dbReference type="PANTHER" id="PTHR33744:SF1">
    <property type="entry name" value="DNA-BINDING TRANSCRIPTIONAL ACTIVATOR ADER"/>
    <property type="match status" value="1"/>
</dbReference>
<dbReference type="PANTHER" id="PTHR33744">
    <property type="entry name" value="CARBOHYDRATE DIACID REGULATOR"/>
    <property type="match status" value="1"/>
</dbReference>
<evidence type="ECO:0000259" key="2">
    <source>
        <dbReference type="Pfam" id="PF13556"/>
    </source>
</evidence>
<organism evidence="4 5">
    <name type="scientific">Nocardia abscessus</name>
    <dbReference type="NCBI Taxonomy" id="120957"/>
    <lineage>
        <taxon>Bacteria</taxon>
        <taxon>Bacillati</taxon>
        <taxon>Actinomycetota</taxon>
        <taxon>Actinomycetes</taxon>
        <taxon>Mycobacteriales</taxon>
        <taxon>Nocardiaceae</taxon>
        <taxon>Nocardia</taxon>
    </lineage>
</organism>
<gene>
    <name evidence="4" type="ORF">IU470_03755</name>
</gene>
<sequence>MTSASSGPSQWVRDLAPADPAALHRSVLPPEKVAEFAARVGTGAAGYAVELGQAMAAHILAEIPELDVDGIVQMVRGGCEAVALEAVGVIAGVKDFTVEAAPGVLLGPAEVVSRGIGIEHMLRSIQVGHSTVVEYVLDAAERLVPAAQRFAEMRRITALSFGIADRLTSEMAQAYGNAHEAWVASSAAARMEVIQQILRGDAVPLDRAVRLLGYDLTRQHLAVVGWSDEQVPLGTTRLEDMVAGLLESAGCSSTLVIPVGGRRVWAWGASVRRPPAIPVPVQRQADGVRVAVGLSGAGIRGFVTSHEQALEVAHVGMLGSGERWLFDYGELDLVAMLGGRLDRAREFVLRELGALAERGEATAVLRVTLKCYLDVERSLSVAAERLHVARNTVAYRVQRAEQLRGRKIGVRRMQLHAALALAEELGSVVFDDE</sequence>
<dbReference type="InterPro" id="IPR025736">
    <property type="entry name" value="PucR_C-HTH_dom"/>
</dbReference>
<dbReference type="InterPro" id="IPR051448">
    <property type="entry name" value="CdaR-like_regulators"/>
</dbReference>
<feature type="domain" description="PucR C-terminal helix-turn-helix" evidence="2">
    <location>
        <begin position="366"/>
        <end position="420"/>
    </location>
</feature>
<dbReference type="InterPro" id="IPR042070">
    <property type="entry name" value="PucR_C-HTH_sf"/>
</dbReference>
<protein>
    <submittedName>
        <fullName evidence="4">Helix-turn-helix domain-containing protein</fullName>
    </submittedName>
</protein>
<evidence type="ECO:0000259" key="3">
    <source>
        <dbReference type="Pfam" id="PF17853"/>
    </source>
</evidence>
<comment type="caution">
    <text evidence="4">The sequence shown here is derived from an EMBL/GenBank/DDBJ whole genome shotgun (WGS) entry which is preliminary data.</text>
</comment>
<dbReference type="EMBL" id="JADLRE010000002">
    <property type="protein sequence ID" value="MBF6224235.1"/>
    <property type="molecule type" value="Genomic_DNA"/>
</dbReference>
<dbReference type="Proteomes" id="UP000807309">
    <property type="component" value="Unassembled WGS sequence"/>
</dbReference>
<evidence type="ECO:0000313" key="5">
    <source>
        <dbReference type="Proteomes" id="UP000807309"/>
    </source>
</evidence>
<dbReference type="Pfam" id="PF17853">
    <property type="entry name" value="GGDEF_2"/>
    <property type="match status" value="1"/>
</dbReference>
<dbReference type="RefSeq" id="WP_195031593.1">
    <property type="nucleotide sequence ID" value="NZ_JADLRE010000002.1"/>
</dbReference>
<reference evidence="4 5" key="1">
    <citation type="submission" date="2020-10" db="EMBL/GenBank/DDBJ databases">
        <title>Identification of Nocardia species via Next-generation sequencing and recognition of intraspecies genetic diversity.</title>
        <authorList>
            <person name="Li P."/>
            <person name="Li P."/>
            <person name="Lu B."/>
        </authorList>
    </citation>
    <scope>NUCLEOTIDE SEQUENCE [LARGE SCALE GENOMIC DNA]</scope>
    <source>
        <strain evidence="4 5">N-11</strain>
    </source>
</reference>
<dbReference type="Gene3D" id="1.10.10.2840">
    <property type="entry name" value="PucR C-terminal helix-turn-helix domain"/>
    <property type="match status" value="1"/>
</dbReference>
<dbReference type="InterPro" id="IPR041522">
    <property type="entry name" value="CdaR_GGDEF"/>
</dbReference>
<keyword evidence="5" id="KW-1185">Reference proteome</keyword>
<proteinExistence type="inferred from homology"/>
<dbReference type="Pfam" id="PF13556">
    <property type="entry name" value="HTH_30"/>
    <property type="match status" value="1"/>
</dbReference>
<evidence type="ECO:0000256" key="1">
    <source>
        <dbReference type="ARBA" id="ARBA00006754"/>
    </source>
</evidence>
<name>A0ABS0C1I5_9NOCA</name>
<evidence type="ECO:0000313" key="4">
    <source>
        <dbReference type="EMBL" id="MBF6224235.1"/>
    </source>
</evidence>
<feature type="domain" description="CdaR GGDEF-like" evidence="3">
    <location>
        <begin position="204"/>
        <end position="314"/>
    </location>
</feature>
<accession>A0ABS0C1I5</accession>